<dbReference type="NCBIfam" id="NF033709">
    <property type="entry name" value="PorV_fam"/>
    <property type="match status" value="1"/>
</dbReference>
<accession>A0A381RJE2</accession>
<name>A0A381RJE2_9ZZZZ</name>
<dbReference type="Gene3D" id="2.40.160.60">
    <property type="entry name" value="Outer membrane protein transport protein (OMPP1/FadL/TodX)"/>
    <property type="match status" value="1"/>
</dbReference>
<sequence length="363" mass="38389">MKNRFRFLPAVFLLATLVMVSSLDAQVTEVGRTMDEDQDINNRRIGSASATELLIPVGARDMALGGASIAVTQGVEAIHWNPAGLARLGSSAEAIFSSLSYLADINLNYGAIGASFGRLGVVAVSVRSMDFGDIPMTSHDDPEGDGGRTFSPAFITAGLSYALAFSDRANAGATIKVVSEKMGRVQGSAVAVDLGVQYHSVGGISGLDMGVAMKNFGPEVAFKGTGLLRRATSSEGRRAEQYYSLEPASFQLPSVVEIGATYDMSLGEGMGLTTSGAFVNNNLALNSFRVGSEVSMNVQKASLFGRGGMEFATKGAMDEYIFGPTVGFGLNYQAAGINFMLDYAWRSVEYFDNNSVISLRLGF</sequence>
<proteinExistence type="predicted"/>
<evidence type="ECO:0008006" key="2">
    <source>
        <dbReference type="Google" id="ProtNLM"/>
    </source>
</evidence>
<dbReference type="AlphaFoldDB" id="A0A381RJE2"/>
<evidence type="ECO:0000313" key="1">
    <source>
        <dbReference type="EMBL" id="SUZ91946.1"/>
    </source>
</evidence>
<organism evidence="1">
    <name type="scientific">marine metagenome</name>
    <dbReference type="NCBI Taxonomy" id="408172"/>
    <lineage>
        <taxon>unclassified sequences</taxon>
        <taxon>metagenomes</taxon>
        <taxon>ecological metagenomes</taxon>
    </lineage>
</organism>
<dbReference type="EMBL" id="UINC01002019">
    <property type="protein sequence ID" value="SUZ91946.1"/>
    <property type="molecule type" value="Genomic_DNA"/>
</dbReference>
<gene>
    <name evidence="1" type="ORF">METZ01_LOCUS44800</name>
</gene>
<protein>
    <recommendedName>
        <fullName evidence="2">PorV/PorQ family protein</fullName>
    </recommendedName>
</protein>
<reference evidence="1" key="1">
    <citation type="submission" date="2018-05" db="EMBL/GenBank/DDBJ databases">
        <authorList>
            <person name="Lanie J.A."/>
            <person name="Ng W.-L."/>
            <person name="Kazmierczak K.M."/>
            <person name="Andrzejewski T.M."/>
            <person name="Davidsen T.M."/>
            <person name="Wayne K.J."/>
            <person name="Tettelin H."/>
            <person name="Glass J.I."/>
            <person name="Rusch D."/>
            <person name="Podicherti R."/>
            <person name="Tsui H.-C.T."/>
            <person name="Winkler M.E."/>
        </authorList>
    </citation>
    <scope>NUCLEOTIDE SEQUENCE</scope>
</reference>